<dbReference type="Proteomes" id="UP001379533">
    <property type="component" value="Chromosome"/>
</dbReference>
<proteinExistence type="predicted"/>
<dbReference type="RefSeq" id="WP_394846161.1">
    <property type="nucleotide sequence ID" value="NZ_CP089982.1"/>
</dbReference>
<name>A0ABZ2KGN6_9BACT</name>
<evidence type="ECO:0008006" key="3">
    <source>
        <dbReference type="Google" id="ProtNLM"/>
    </source>
</evidence>
<accession>A0ABZ2KGN6</accession>
<dbReference type="Gene3D" id="3.40.50.150">
    <property type="entry name" value="Vaccinia Virus protein VP39"/>
    <property type="match status" value="1"/>
</dbReference>
<evidence type="ECO:0000313" key="1">
    <source>
        <dbReference type="EMBL" id="WXA95556.1"/>
    </source>
</evidence>
<dbReference type="InterPro" id="IPR029063">
    <property type="entry name" value="SAM-dependent_MTases_sf"/>
</dbReference>
<organism evidence="1 2">
    <name type="scientific">Pendulispora brunnea</name>
    <dbReference type="NCBI Taxonomy" id="2905690"/>
    <lineage>
        <taxon>Bacteria</taxon>
        <taxon>Pseudomonadati</taxon>
        <taxon>Myxococcota</taxon>
        <taxon>Myxococcia</taxon>
        <taxon>Myxococcales</taxon>
        <taxon>Sorangiineae</taxon>
        <taxon>Pendulisporaceae</taxon>
        <taxon>Pendulispora</taxon>
    </lineage>
</organism>
<reference evidence="1 2" key="1">
    <citation type="submission" date="2021-12" db="EMBL/GenBank/DDBJ databases">
        <title>Discovery of the Pendulisporaceae a myxobacterial family with distinct sporulation behavior and unique specialized metabolism.</title>
        <authorList>
            <person name="Garcia R."/>
            <person name="Popoff A."/>
            <person name="Bader C.D."/>
            <person name="Loehr J."/>
            <person name="Walesch S."/>
            <person name="Walt C."/>
            <person name="Boldt J."/>
            <person name="Bunk B."/>
            <person name="Haeckl F.J.F.P.J."/>
            <person name="Gunesch A.P."/>
            <person name="Birkelbach J."/>
            <person name="Nuebel U."/>
            <person name="Pietschmann T."/>
            <person name="Bach T."/>
            <person name="Mueller R."/>
        </authorList>
    </citation>
    <scope>NUCLEOTIDE SEQUENCE [LARGE SCALE GENOMIC DNA]</scope>
    <source>
        <strain evidence="1 2">MSr12523</strain>
    </source>
</reference>
<evidence type="ECO:0000313" key="2">
    <source>
        <dbReference type="Proteomes" id="UP001379533"/>
    </source>
</evidence>
<dbReference type="EMBL" id="CP089982">
    <property type="protein sequence ID" value="WXA95556.1"/>
    <property type="molecule type" value="Genomic_DNA"/>
</dbReference>
<sequence length="81" mass="9301">MALLTRYRNEGERKTTWFIEGVTKFHRTVETYVNTLLARGFRLDHLGEPGPVDDALAKRPALDQENQRPPILVLAASRPRE</sequence>
<keyword evidence="2" id="KW-1185">Reference proteome</keyword>
<gene>
    <name evidence="1" type="ORF">LZC95_01700</name>
</gene>
<protein>
    <recommendedName>
        <fullName evidence="3">Methyltransferase</fullName>
    </recommendedName>
</protein>